<dbReference type="Pfam" id="PF00106">
    <property type="entry name" value="adh_short"/>
    <property type="match status" value="1"/>
</dbReference>
<comment type="similarity">
    <text evidence="1">Belongs to the short-chain dehydrogenases/reductases (SDR) family.</text>
</comment>
<evidence type="ECO:0000256" key="1">
    <source>
        <dbReference type="ARBA" id="ARBA00006484"/>
    </source>
</evidence>
<proteinExistence type="inferred from homology"/>
<reference evidence="4 5" key="1">
    <citation type="submission" date="2021-03" db="EMBL/GenBank/DDBJ databases">
        <title>Sequencing the genomes of 1000 actinobacteria strains.</title>
        <authorList>
            <person name="Klenk H.-P."/>
        </authorList>
    </citation>
    <scope>NUCLEOTIDE SEQUENCE [LARGE SCALE GENOMIC DNA]</scope>
    <source>
        <strain evidence="4 5">DSM 13468</strain>
    </source>
</reference>
<name>A0ABS4WQB3_9MICO</name>
<dbReference type="PANTHER" id="PTHR24320:SF274">
    <property type="entry name" value="CHAIN DEHYDROGENASE, PUTATIVE (AFU_ORTHOLOGUE AFUA_4G00440)-RELATED"/>
    <property type="match status" value="1"/>
</dbReference>
<keyword evidence="2" id="KW-0560">Oxidoreductase</keyword>
<evidence type="ECO:0000256" key="2">
    <source>
        <dbReference type="ARBA" id="ARBA00023002"/>
    </source>
</evidence>
<dbReference type="RefSeq" id="WP_210097631.1">
    <property type="nucleotide sequence ID" value="NZ_BAAAIO010000001.1"/>
</dbReference>
<organism evidence="4 5">
    <name type="scientific">Microbacterium phyllosphaerae</name>
    <dbReference type="NCBI Taxonomy" id="124798"/>
    <lineage>
        <taxon>Bacteria</taxon>
        <taxon>Bacillati</taxon>
        <taxon>Actinomycetota</taxon>
        <taxon>Actinomycetes</taxon>
        <taxon>Micrococcales</taxon>
        <taxon>Microbacteriaceae</taxon>
        <taxon>Microbacterium</taxon>
    </lineage>
</organism>
<dbReference type="SUPFAM" id="SSF51735">
    <property type="entry name" value="NAD(P)-binding Rossmann-fold domains"/>
    <property type="match status" value="1"/>
</dbReference>
<keyword evidence="5" id="KW-1185">Reference proteome</keyword>
<dbReference type="PRINTS" id="PR00081">
    <property type="entry name" value="GDHRDH"/>
</dbReference>
<dbReference type="Gene3D" id="3.40.50.720">
    <property type="entry name" value="NAD(P)-binding Rossmann-like Domain"/>
    <property type="match status" value="1"/>
</dbReference>
<accession>A0ABS4WQB3</accession>
<evidence type="ECO:0000313" key="5">
    <source>
        <dbReference type="Proteomes" id="UP000703720"/>
    </source>
</evidence>
<evidence type="ECO:0000313" key="4">
    <source>
        <dbReference type="EMBL" id="MBP2378395.1"/>
    </source>
</evidence>
<sequence>MSLILVTGASAGLGLATAQALADGGHDVVVHARTPSRVPPGGWRGTLTGDLADLDAVKQLAREADAFGRFDAAVHNAGALHSPDAVRVNTIAPYVLTASMHRPERLIYLSSSMHRGGDTDLEGLRTGSGSYSDSKLWVTAMALALATRWPDAHVHAVDPGWVPTRMGGAGAPDDLREGHLTQVHLATAESITPRTGGYWHHLSTQRPAAAAGDSIFHEHLLAALAETTGVTLAG</sequence>
<gene>
    <name evidence="4" type="ORF">JOF42_001890</name>
</gene>
<keyword evidence="3" id="KW-0732">Signal</keyword>
<dbReference type="Proteomes" id="UP000703720">
    <property type="component" value="Unassembled WGS sequence"/>
</dbReference>
<dbReference type="InterPro" id="IPR036291">
    <property type="entry name" value="NAD(P)-bd_dom_sf"/>
</dbReference>
<dbReference type="InterPro" id="IPR002347">
    <property type="entry name" value="SDR_fam"/>
</dbReference>
<evidence type="ECO:0000256" key="3">
    <source>
        <dbReference type="SAM" id="SignalP"/>
    </source>
</evidence>
<protein>
    <submittedName>
        <fullName evidence="4">NAD(P)-dependent dehydrogenase (Short-subunit alcohol dehydrogenase family)</fullName>
    </submittedName>
</protein>
<feature type="chain" id="PRO_5046778394" evidence="3">
    <location>
        <begin position="23"/>
        <end position="234"/>
    </location>
</feature>
<feature type="signal peptide" evidence="3">
    <location>
        <begin position="1"/>
        <end position="22"/>
    </location>
</feature>
<comment type="caution">
    <text evidence="4">The sequence shown here is derived from an EMBL/GenBank/DDBJ whole genome shotgun (WGS) entry which is preliminary data.</text>
</comment>
<dbReference type="PANTHER" id="PTHR24320">
    <property type="entry name" value="RETINOL DEHYDROGENASE"/>
    <property type="match status" value="1"/>
</dbReference>
<dbReference type="EMBL" id="JAGIOA010000001">
    <property type="protein sequence ID" value="MBP2378395.1"/>
    <property type="molecule type" value="Genomic_DNA"/>
</dbReference>